<feature type="domain" description="AAA" evidence="1">
    <location>
        <begin position="1"/>
        <end position="170"/>
    </location>
</feature>
<evidence type="ECO:0000313" key="2">
    <source>
        <dbReference type="EMBL" id="KAB1437324.1"/>
    </source>
</evidence>
<keyword evidence="3" id="KW-1185">Reference proteome</keyword>
<dbReference type="Proteomes" id="UP000438699">
    <property type="component" value="Unassembled WGS sequence"/>
</dbReference>
<dbReference type="InterPro" id="IPR025669">
    <property type="entry name" value="AAA_dom"/>
</dbReference>
<proteinExistence type="predicted"/>
<reference evidence="2 3" key="1">
    <citation type="journal article" date="2017" name="Int. J. Syst. Evol. Microbiol.">
        <title>Desulfovibrio senegalensis sp. nov., a mesophilic sulfate reducer isolated from marine sediment.</title>
        <authorList>
            <person name="Thioye A."/>
            <person name="Gam Z.B.A."/>
            <person name="Mbengue M."/>
            <person name="Cayol J.L."/>
            <person name="Joseph-Bartoli M."/>
            <person name="Toure-Kane C."/>
            <person name="Labat M."/>
        </authorList>
    </citation>
    <scope>NUCLEOTIDE SEQUENCE [LARGE SCALE GENOMIC DNA]</scope>
    <source>
        <strain evidence="2 3">DSM 101509</strain>
    </source>
</reference>
<dbReference type="RefSeq" id="WP_151152091.1">
    <property type="nucleotide sequence ID" value="NZ_WAIE01000011.1"/>
</dbReference>
<dbReference type="InterPro" id="IPR050678">
    <property type="entry name" value="DNA_Partitioning_ATPase"/>
</dbReference>
<dbReference type="PANTHER" id="PTHR13696:SF52">
    <property type="entry name" value="PARA FAMILY PROTEIN CT_582"/>
    <property type="match status" value="1"/>
</dbReference>
<accession>A0A6N6N0B4</accession>
<comment type="caution">
    <text evidence="2">The sequence shown here is derived from an EMBL/GenBank/DDBJ whole genome shotgun (WGS) entry which is preliminary data.</text>
</comment>
<protein>
    <submittedName>
        <fullName evidence="2">ParA family protein</fullName>
    </submittedName>
</protein>
<organism evidence="2 3">
    <name type="scientific">Pseudodesulfovibrio senegalensis</name>
    <dbReference type="NCBI Taxonomy" id="1721087"/>
    <lineage>
        <taxon>Bacteria</taxon>
        <taxon>Pseudomonadati</taxon>
        <taxon>Thermodesulfobacteriota</taxon>
        <taxon>Desulfovibrionia</taxon>
        <taxon>Desulfovibrionales</taxon>
        <taxon>Desulfovibrionaceae</taxon>
    </lineage>
</organism>
<dbReference type="PANTHER" id="PTHR13696">
    <property type="entry name" value="P-LOOP CONTAINING NUCLEOSIDE TRIPHOSPHATE HYDROLASE"/>
    <property type="match status" value="1"/>
</dbReference>
<dbReference type="InterPro" id="IPR027417">
    <property type="entry name" value="P-loop_NTPase"/>
</dbReference>
<dbReference type="EMBL" id="WAIE01000011">
    <property type="protein sequence ID" value="KAB1437324.1"/>
    <property type="molecule type" value="Genomic_DNA"/>
</dbReference>
<dbReference type="SUPFAM" id="SSF52540">
    <property type="entry name" value="P-loop containing nucleoside triphosphate hydrolases"/>
    <property type="match status" value="1"/>
</dbReference>
<gene>
    <name evidence="2" type="ORF">F8A88_15470</name>
</gene>
<evidence type="ECO:0000313" key="3">
    <source>
        <dbReference type="Proteomes" id="UP000438699"/>
    </source>
</evidence>
<dbReference type="CDD" id="cd02042">
    <property type="entry name" value="ParAB_family"/>
    <property type="match status" value="1"/>
</dbReference>
<dbReference type="AlphaFoldDB" id="A0A6N6N0B4"/>
<evidence type="ECO:0000259" key="1">
    <source>
        <dbReference type="Pfam" id="PF13614"/>
    </source>
</evidence>
<name>A0A6N6N0B4_9BACT</name>
<dbReference type="Gene3D" id="3.40.50.300">
    <property type="entry name" value="P-loop containing nucleotide triphosphate hydrolases"/>
    <property type="match status" value="1"/>
</dbReference>
<dbReference type="OrthoDB" id="9815116at2"/>
<dbReference type="Pfam" id="PF13614">
    <property type="entry name" value="AAA_31"/>
    <property type="match status" value="1"/>
</dbReference>
<sequence length="251" mass="28321">MKTYSIANQKGGVGKTTTVHNLAAGIYMQTQKKPLLIDLDPQCNLSMACGLMPDQVDHSYFDFLRGADFEDVGHDVGFADIIPANHDCVLAESWIENKRRGRQVVIQKRMEELAGYEYDYVFFDCPGNLGFVTVNAMIAASKVLVTLQCEYFALEGMAKMQQEIQAIEEDGKSVELCGIVPTLWNGTTLNYEVRNEVRSQFKDIFYEVRIRRNVKLGESPSHGKHIFDYAAGSHGAEDYAALSREFLRREQ</sequence>